<dbReference type="InterPro" id="IPR013149">
    <property type="entry name" value="ADH-like_C"/>
</dbReference>
<dbReference type="InterPro" id="IPR013154">
    <property type="entry name" value="ADH-like_N"/>
</dbReference>
<dbReference type="PANTHER" id="PTHR45033">
    <property type="match status" value="1"/>
</dbReference>
<sequence>MIDIKAGALNHLDIWVRCGIPGVSLPLILGSDGSGIVAETGAGVNGFSIGDEVMINPLISCGECDHCAKSHENLCISMGVLGESCDGIFAEKIIINERQLIHKPEFLSFEEAAAFLLVGQTAYQMLIERAKITINNWVLIWGAGSGVGSIAIQIAKAKGARVIAVSSSKEKLDKAAALGADVTVDYNTQDVLKIVKESTNGFGANIVFEHVGQDTWDISMRSLSRGGRVVTCGATTGPKVNLNLTHLFIKQQTVLGSTMGSQASLEGAIGLLRQKKIKPVIDRVFPMYEIRSAHKYLESADQFGKVVVSRQ</sequence>
<dbReference type="SMART" id="SM00829">
    <property type="entry name" value="PKS_ER"/>
    <property type="match status" value="1"/>
</dbReference>
<dbReference type="PANTHER" id="PTHR45033:SF3">
    <property type="entry name" value="DEHYDROGENASE, PUTATIVE (AFU_ORTHOLOGUE AFUA_2G13270)-RELATED"/>
    <property type="match status" value="1"/>
</dbReference>
<protein>
    <recommendedName>
        <fullName evidence="1">Enoyl reductase (ER) domain-containing protein</fullName>
    </recommendedName>
</protein>
<dbReference type="SUPFAM" id="SSF51735">
    <property type="entry name" value="NAD(P)-binding Rossmann-fold domains"/>
    <property type="match status" value="1"/>
</dbReference>
<dbReference type="SUPFAM" id="SSF50129">
    <property type="entry name" value="GroES-like"/>
    <property type="match status" value="1"/>
</dbReference>
<proteinExistence type="predicted"/>
<dbReference type="Gene3D" id="3.90.180.10">
    <property type="entry name" value="Medium-chain alcohol dehydrogenases, catalytic domain"/>
    <property type="match status" value="1"/>
</dbReference>
<dbReference type="EMBL" id="UINC01004349">
    <property type="protein sequence ID" value="SVA13666.1"/>
    <property type="molecule type" value="Genomic_DNA"/>
</dbReference>
<dbReference type="InterPro" id="IPR020843">
    <property type="entry name" value="ER"/>
</dbReference>
<organism evidence="2">
    <name type="scientific">marine metagenome</name>
    <dbReference type="NCBI Taxonomy" id="408172"/>
    <lineage>
        <taxon>unclassified sequences</taxon>
        <taxon>metagenomes</taxon>
        <taxon>ecological metagenomes</taxon>
    </lineage>
</organism>
<gene>
    <name evidence="2" type="ORF">METZ01_LOCUS66520</name>
</gene>
<dbReference type="Pfam" id="PF08240">
    <property type="entry name" value="ADH_N"/>
    <property type="match status" value="1"/>
</dbReference>
<reference evidence="2" key="1">
    <citation type="submission" date="2018-05" db="EMBL/GenBank/DDBJ databases">
        <authorList>
            <person name="Lanie J.A."/>
            <person name="Ng W.-L."/>
            <person name="Kazmierczak K.M."/>
            <person name="Andrzejewski T.M."/>
            <person name="Davidsen T.M."/>
            <person name="Wayne K.J."/>
            <person name="Tettelin H."/>
            <person name="Glass J.I."/>
            <person name="Rusch D."/>
            <person name="Podicherti R."/>
            <person name="Tsui H.-C.T."/>
            <person name="Winkler M.E."/>
        </authorList>
    </citation>
    <scope>NUCLEOTIDE SEQUENCE</scope>
</reference>
<evidence type="ECO:0000259" key="1">
    <source>
        <dbReference type="SMART" id="SM00829"/>
    </source>
</evidence>
<dbReference type="Pfam" id="PF00107">
    <property type="entry name" value="ADH_zinc_N"/>
    <property type="match status" value="1"/>
</dbReference>
<dbReference type="AlphaFoldDB" id="A0A381TBY9"/>
<dbReference type="GO" id="GO:0016491">
    <property type="term" value="F:oxidoreductase activity"/>
    <property type="evidence" value="ECO:0007669"/>
    <property type="project" value="InterPro"/>
</dbReference>
<feature type="domain" description="Enoyl reductase (ER)" evidence="1">
    <location>
        <begin position="7"/>
        <end position="308"/>
    </location>
</feature>
<dbReference type="InterPro" id="IPR052711">
    <property type="entry name" value="Zinc_ADH-like"/>
</dbReference>
<name>A0A381TBY9_9ZZZZ</name>
<evidence type="ECO:0000313" key="2">
    <source>
        <dbReference type="EMBL" id="SVA13666.1"/>
    </source>
</evidence>
<dbReference type="InterPro" id="IPR036291">
    <property type="entry name" value="NAD(P)-bd_dom_sf"/>
</dbReference>
<dbReference type="InterPro" id="IPR011032">
    <property type="entry name" value="GroES-like_sf"/>
</dbReference>
<dbReference type="Gene3D" id="3.40.50.720">
    <property type="entry name" value="NAD(P)-binding Rossmann-like Domain"/>
    <property type="match status" value="1"/>
</dbReference>
<accession>A0A381TBY9</accession>